<keyword evidence="2 5" id="KW-0540">Nuclease</keyword>
<dbReference type="InterPro" id="IPR020579">
    <property type="entry name" value="Exonuc_VII_lsu_C"/>
</dbReference>
<comment type="similarity">
    <text evidence="5 6">Belongs to the XseA family.</text>
</comment>
<evidence type="ECO:0000313" key="10">
    <source>
        <dbReference type="EMBL" id="RFA33807.1"/>
    </source>
</evidence>
<reference evidence="11" key="1">
    <citation type="submission" date="2017-05" db="EMBL/GenBank/DDBJ databases">
        <authorList>
            <person name="Sharma S."/>
            <person name="Sidhu C."/>
            <person name="Pinnaka A.K."/>
        </authorList>
    </citation>
    <scope>NUCLEOTIDE SEQUENCE [LARGE SCALE GENOMIC DNA]</scope>
    <source>
        <strain evidence="11">AK93</strain>
    </source>
</reference>
<keyword evidence="11" id="KW-1185">Reference proteome</keyword>
<dbReference type="GO" id="GO:0006308">
    <property type="term" value="P:DNA catabolic process"/>
    <property type="evidence" value="ECO:0007669"/>
    <property type="project" value="UniProtKB-UniRule"/>
</dbReference>
<dbReference type="CDD" id="cd04489">
    <property type="entry name" value="ExoVII_LU_OBF"/>
    <property type="match status" value="1"/>
</dbReference>
<dbReference type="Proteomes" id="UP000256763">
    <property type="component" value="Unassembled WGS sequence"/>
</dbReference>
<dbReference type="GO" id="GO:0003676">
    <property type="term" value="F:nucleic acid binding"/>
    <property type="evidence" value="ECO:0007669"/>
    <property type="project" value="InterPro"/>
</dbReference>
<comment type="subunit">
    <text evidence="5">Heterooligomer composed of large and small subunits.</text>
</comment>
<evidence type="ECO:0000259" key="8">
    <source>
        <dbReference type="Pfam" id="PF02601"/>
    </source>
</evidence>
<dbReference type="GO" id="GO:0008855">
    <property type="term" value="F:exodeoxyribonuclease VII activity"/>
    <property type="evidence" value="ECO:0007669"/>
    <property type="project" value="UniProtKB-UniRule"/>
</dbReference>
<dbReference type="OrthoDB" id="9802795at2"/>
<evidence type="ECO:0000256" key="7">
    <source>
        <dbReference type="SAM" id="Coils"/>
    </source>
</evidence>
<dbReference type="RefSeq" id="WP_116302028.1">
    <property type="nucleotide sequence ID" value="NZ_NFZV01000007.1"/>
</dbReference>
<evidence type="ECO:0000259" key="9">
    <source>
        <dbReference type="Pfam" id="PF13742"/>
    </source>
</evidence>
<evidence type="ECO:0000256" key="1">
    <source>
        <dbReference type="ARBA" id="ARBA00022490"/>
    </source>
</evidence>
<feature type="domain" description="OB-fold nucleic acid binding" evidence="9">
    <location>
        <begin position="15"/>
        <end position="108"/>
    </location>
</feature>
<feature type="coiled-coil region" evidence="7">
    <location>
        <begin position="280"/>
        <end position="344"/>
    </location>
</feature>
<keyword evidence="4 5" id="KW-0269">Exonuclease</keyword>
<dbReference type="GO" id="GO:0005737">
    <property type="term" value="C:cytoplasm"/>
    <property type="evidence" value="ECO:0007669"/>
    <property type="project" value="UniProtKB-SubCell"/>
</dbReference>
<evidence type="ECO:0000256" key="4">
    <source>
        <dbReference type="ARBA" id="ARBA00022839"/>
    </source>
</evidence>
<comment type="catalytic activity">
    <reaction evidence="5 6">
        <text>Exonucleolytic cleavage in either 5'- to 3'- or 3'- to 5'-direction to yield nucleoside 5'-phosphates.</text>
        <dbReference type="EC" id="3.1.11.6"/>
    </reaction>
</comment>
<dbReference type="InterPro" id="IPR003753">
    <property type="entry name" value="Exonuc_VII_L"/>
</dbReference>
<dbReference type="PANTHER" id="PTHR30008:SF0">
    <property type="entry name" value="EXODEOXYRIBONUCLEASE 7 LARGE SUBUNIT"/>
    <property type="match status" value="1"/>
</dbReference>
<evidence type="ECO:0000256" key="2">
    <source>
        <dbReference type="ARBA" id="ARBA00022722"/>
    </source>
</evidence>
<organism evidence="10 11">
    <name type="scientific">Alkalilimnicola ehrlichii</name>
    <dbReference type="NCBI Taxonomy" id="351052"/>
    <lineage>
        <taxon>Bacteria</taxon>
        <taxon>Pseudomonadati</taxon>
        <taxon>Pseudomonadota</taxon>
        <taxon>Gammaproteobacteria</taxon>
        <taxon>Chromatiales</taxon>
        <taxon>Ectothiorhodospiraceae</taxon>
        <taxon>Alkalilimnicola</taxon>
    </lineage>
</organism>
<dbReference type="AlphaFoldDB" id="A0A3E0WP39"/>
<dbReference type="InterPro" id="IPR025824">
    <property type="entry name" value="OB-fold_nuc-bd_dom"/>
</dbReference>
<dbReference type="EMBL" id="NFZW01000019">
    <property type="protein sequence ID" value="RFA33807.1"/>
    <property type="molecule type" value="Genomic_DNA"/>
</dbReference>
<dbReference type="Pfam" id="PF02601">
    <property type="entry name" value="Exonuc_VII_L"/>
    <property type="match status" value="1"/>
</dbReference>
<feature type="domain" description="Exonuclease VII large subunit C-terminal" evidence="8">
    <location>
        <begin position="131"/>
        <end position="446"/>
    </location>
</feature>
<dbReference type="Pfam" id="PF13742">
    <property type="entry name" value="tRNA_anti_2"/>
    <property type="match status" value="1"/>
</dbReference>
<dbReference type="NCBIfam" id="TIGR00237">
    <property type="entry name" value="xseA"/>
    <property type="match status" value="1"/>
</dbReference>
<keyword evidence="7" id="KW-0175">Coiled coil</keyword>
<proteinExistence type="inferred from homology"/>
<accession>A0A3E0WP39</accession>
<dbReference type="EC" id="3.1.11.6" evidence="5"/>
<evidence type="ECO:0000313" key="11">
    <source>
        <dbReference type="Proteomes" id="UP000256763"/>
    </source>
</evidence>
<keyword evidence="3 5" id="KW-0378">Hydrolase</keyword>
<comment type="function">
    <text evidence="5">Bidirectionally degrades single-stranded DNA into large acid-insoluble oligonucleotides, which are then degraded further into small acid-soluble oligonucleotides.</text>
</comment>
<dbReference type="HAMAP" id="MF_00378">
    <property type="entry name" value="Exonuc_7_L"/>
    <property type="match status" value="1"/>
</dbReference>
<comment type="caution">
    <text evidence="10">The sequence shown here is derived from an EMBL/GenBank/DDBJ whole genome shotgun (WGS) entry which is preliminary data.</text>
</comment>
<name>A0A3E0WP39_9GAMM</name>
<evidence type="ECO:0000256" key="5">
    <source>
        <dbReference type="HAMAP-Rule" id="MF_00378"/>
    </source>
</evidence>
<sequence length="456" mass="51191">MLVDEPLTTDSRQVYSVSRLNREVRTLLEGSFPLIWLEGEISNLARPASGHLYFSLKDAQAQVRCAMFRNRNLLLRFRPENGAKVLVRARVSLYPARGEFQLSIEHMEPAGAGALRQAFEALKAKLDREGLFATEHKRPLPSLPQKLGVITSPSGAAIHDVLTVLRRRFPATEVLIYPVPVQGEGAAEEIAATIRLASEQATVDALLLTRGGGSLEDLWSFNEEVVARAIFDCEIPLVSAVGHEVDVTIADFVADRRAPTPSAAAELLTPDAQSWLATLAQQEQRLLALTRQRLERLHERSYWLQQRLMQQHPHRRLQDRSQRLDELEQRLLNVTRNRIQTAQTRYNHALSRLRQTTPVERFRTAERQCADLQHRLGTAIEHIVSQQQRQLEGLARALDAVSPLATLGRGYAIVRRPDDQTVLRNAAEATPGDRIVAKLGHGQLHCLVESIAKEEN</sequence>
<protein>
    <recommendedName>
        <fullName evidence="5">Exodeoxyribonuclease 7 large subunit</fullName>
        <ecNumber evidence="5">3.1.11.6</ecNumber>
    </recommendedName>
    <alternativeName>
        <fullName evidence="5">Exodeoxyribonuclease VII large subunit</fullName>
        <shortName evidence="5">Exonuclease VII large subunit</shortName>
    </alternativeName>
</protein>
<comment type="subcellular location">
    <subcellularLocation>
        <location evidence="5 6">Cytoplasm</location>
    </subcellularLocation>
</comment>
<evidence type="ECO:0000256" key="3">
    <source>
        <dbReference type="ARBA" id="ARBA00022801"/>
    </source>
</evidence>
<dbReference type="GO" id="GO:0009318">
    <property type="term" value="C:exodeoxyribonuclease VII complex"/>
    <property type="evidence" value="ECO:0007669"/>
    <property type="project" value="UniProtKB-UniRule"/>
</dbReference>
<evidence type="ECO:0000256" key="6">
    <source>
        <dbReference type="RuleBase" id="RU004355"/>
    </source>
</evidence>
<gene>
    <name evidence="5" type="primary">xseA</name>
    <name evidence="10" type="ORF">CAL65_16925</name>
</gene>
<dbReference type="PANTHER" id="PTHR30008">
    <property type="entry name" value="EXODEOXYRIBONUCLEASE 7 LARGE SUBUNIT"/>
    <property type="match status" value="1"/>
</dbReference>
<keyword evidence="1 5" id="KW-0963">Cytoplasm</keyword>